<evidence type="ECO:0008006" key="4">
    <source>
        <dbReference type="Google" id="ProtNLM"/>
    </source>
</evidence>
<feature type="signal peptide" evidence="1">
    <location>
        <begin position="1"/>
        <end position="18"/>
    </location>
</feature>
<dbReference type="EMBL" id="JASGBP010000001">
    <property type="protein sequence ID" value="MDI9256302.1"/>
    <property type="molecule type" value="Genomic_DNA"/>
</dbReference>
<organism evidence="2 3">
    <name type="scientific">Flavobacterium sedimenticola</name>
    <dbReference type="NCBI Taxonomy" id="3043286"/>
    <lineage>
        <taxon>Bacteria</taxon>
        <taxon>Pseudomonadati</taxon>
        <taxon>Bacteroidota</taxon>
        <taxon>Flavobacteriia</taxon>
        <taxon>Flavobacteriales</taxon>
        <taxon>Flavobacteriaceae</taxon>
        <taxon>Flavobacterium</taxon>
    </lineage>
</organism>
<keyword evidence="3" id="KW-1185">Reference proteome</keyword>
<reference evidence="2 3" key="1">
    <citation type="submission" date="2023-05" db="EMBL/GenBank/DDBJ databases">
        <title>Flavobacterium sedimenti sp. nov., isolated from the sediment.</title>
        <authorList>
            <person name="Wu N."/>
        </authorList>
    </citation>
    <scope>NUCLEOTIDE SEQUENCE [LARGE SCALE GENOMIC DNA]</scope>
    <source>
        <strain evidence="2 3">YZ-48</strain>
    </source>
</reference>
<dbReference type="InterPro" id="IPR037066">
    <property type="entry name" value="Plug_dom_sf"/>
</dbReference>
<keyword evidence="1" id="KW-0732">Signal</keyword>
<evidence type="ECO:0000256" key="1">
    <source>
        <dbReference type="SAM" id="SignalP"/>
    </source>
</evidence>
<comment type="caution">
    <text evidence="2">The sequence shown here is derived from an EMBL/GenBank/DDBJ whole genome shotgun (WGS) entry which is preliminary data.</text>
</comment>
<accession>A0ABT6XMI6</accession>
<dbReference type="Gene3D" id="2.170.130.10">
    <property type="entry name" value="TonB-dependent receptor, plug domain"/>
    <property type="match status" value="1"/>
</dbReference>
<sequence length="199" mass="22168">MKKLFALLLLLKLTYNNAQSKGFNANEDQFLTKLDSVSNGIVEPGYAIYINDYKVTEEDKEWLALAGKGDFISIKVLSKKEAMAKFGADGEKGAVLLTPFTDELLDMKYYNGITNMFVLGKMVDMMAAKQIGANPVFVVDGKPLRGDSIVTIVNALKEEEISRLTVLKKKAAFSIYGIRALPGVILIFTKEYEEKHQKK</sequence>
<feature type="chain" id="PRO_5046312696" description="TonB-dependent receptor plug domain-containing protein" evidence="1">
    <location>
        <begin position="19"/>
        <end position="199"/>
    </location>
</feature>
<dbReference type="Proteomes" id="UP001230035">
    <property type="component" value="Unassembled WGS sequence"/>
</dbReference>
<name>A0ABT6XMI6_9FLAO</name>
<proteinExistence type="predicted"/>
<dbReference type="RefSeq" id="WP_283237981.1">
    <property type="nucleotide sequence ID" value="NZ_JASGBP010000001.1"/>
</dbReference>
<dbReference type="SUPFAM" id="SSF56935">
    <property type="entry name" value="Porins"/>
    <property type="match status" value="1"/>
</dbReference>
<gene>
    <name evidence="2" type="ORF">QHT84_02610</name>
</gene>
<protein>
    <recommendedName>
        <fullName evidence="4">TonB-dependent receptor plug domain-containing protein</fullName>
    </recommendedName>
</protein>
<evidence type="ECO:0000313" key="2">
    <source>
        <dbReference type="EMBL" id="MDI9256302.1"/>
    </source>
</evidence>
<evidence type="ECO:0000313" key="3">
    <source>
        <dbReference type="Proteomes" id="UP001230035"/>
    </source>
</evidence>